<organism evidence="1 2">
    <name type="scientific">Novosphingobium hassiacum</name>
    <dbReference type="NCBI Taxonomy" id="173676"/>
    <lineage>
        <taxon>Bacteria</taxon>
        <taxon>Pseudomonadati</taxon>
        <taxon>Pseudomonadota</taxon>
        <taxon>Alphaproteobacteria</taxon>
        <taxon>Sphingomonadales</taxon>
        <taxon>Sphingomonadaceae</taxon>
        <taxon>Novosphingobium</taxon>
    </lineage>
</organism>
<reference evidence="1 2" key="1">
    <citation type="submission" date="2020-08" db="EMBL/GenBank/DDBJ databases">
        <title>Genomic Encyclopedia of Type Strains, Phase IV (KMG-IV): sequencing the most valuable type-strain genomes for metagenomic binning, comparative biology and taxonomic classification.</title>
        <authorList>
            <person name="Goeker M."/>
        </authorList>
    </citation>
    <scope>NUCLEOTIDE SEQUENCE [LARGE SCALE GENOMIC DNA]</scope>
    <source>
        <strain evidence="1 2">DSM 14552</strain>
    </source>
</reference>
<keyword evidence="2" id="KW-1185">Reference proteome</keyword>
<evidence type="ECO:0000313" key="2">
    <source>
        <dbReference type="Proteomes" id="UP000562395"/>
    </source>
</evidence>
<proteinExistence type="predicted"/>
<comment type="caution">
    <text evidence="1">The sequence shown here is derived from an EMBL/GenBank/DDBJ whole genome shotgun (WGS) entry which is preliminary data.</text>
</comment>
<protein>
    <recommendedName>
        <fullName evidence="3">SRPBCC family protein</fullName>
    </recommendedName>
</protein>
<gene>
    <name evidence="1" type="ORF">GGQ88_003315</name>
</gene>
<dbReference type="InterPro" id="IPR023393">
    <property type="entry name" value="START-like_dom_sf"/>
</dbReference>
<accession>A0A7W6EX91</accession>
<name>A0A7W6EX91_9SPHN</name>
<dbReference type="Proteomes" id="UP000562395">
    <property type="component" value="Unassembled WGS sequence"/>
</dbReference>
<dbReference type="SUPFAM" id="SSF55961">
    <property type="entry name" value="Bet v1-like"/>
    <property type="match status" value="1"/>
</dbReference>
<evidence type="ECO:0000313" key="1">
    <source>
        <dbReference type="EMBL" id="MBB3862021.1"/>
    </source>
</evidence>
<evidence type="ECO:0008006" key="3">
    <source>
        <dbReference type="Google" id="ProtNLM"/>
    </source>
</evidence>
<dbReference type="EMBL" id="JACICY010000009">
    <property type="protein sequence ID" value="MBB3862021.1"/>
    <property type="molecule type" value="Genomic_DNA"/>
</dbReference>
<sequence length="166" mass="18396">MTGLPLHFEASAAITGSAESIFAIADEPDLLTRHMREPSLMMGGGSMRCDLDALAGKAVGSVIRLTGKGFGFAITVEEVVKERTPPLRKVWATIGTPQLVVIRDYRMGFEIIETAEGCQLRVWIDYALPQSGVRHWLGRLLAPTFARWCVENMLHEVQRVHIAPRI</sequence>
<dbReference type="RefSeq" id="WP_183614521.1">
    <property type="nucleotide sequence ID" value="NZ_JACICY010000009.1"/>
</dbReference>
<dbReference type="Gene3D" id="3.30.530.20">
    <property type="match status" value="1"/>
</dbReference>
<dbReference type="AlphaFoldDB" id="A0A7W6EX91"/>